<organism evidence="1 2">
    <name type="scientific">Escherichia coli</name>
    <dbReference type="NCBI Taxonomy" id="562"/>
    <lineage>
        <taxon>Bacteria</taxon>
        <taxon>Pseudomonadati</taxon>
        <taxon>Pseudomonadota</taxon>
        <taxon>Gammaproteobacteria</taxon>
        <taxon>Enterobacterales</taxon>
        <taxon>Enterobacteriaceae</taxon>
        <taxon>Escherichia</taxon>
    </lineage>
</organism>
<reference evidence="1 2" key="1">
    <citation type="submission" date="2018-06" db="EMBL/GenBank/DDBJ databases">
        <authorList>
            <consortium name="Pathogen Informatics"/>
            <person name="Doyle S."/>
        </authorList>
    </citation>
    <scope>NUCLEOTIDE SEQUENCE [LARGE SCALE GENOMIC DNA]</scope>
    <source>
        <strain evidence="1 2">NCTC8603</strain>
    </source>
</reference>
<evidence type="ECO:0000313" key="2">
    <source>
        <dbReference type="Proteomes" id="UP000255153"/>
    </source>
</evidence>
<dbReference type="AlphaFoldDB" id="A0AB38H0S9"/>
<sequence>MFRLVVLRARIAREIAVPNSDVRKKPPFSHETAMCNW</sequence>
<comment type="caution">
    <text evidence="1">The sequence shown here is derived from an EMBL/GenBank/DDBJ whole genome shotgun (WGS) entry which is preliminary data.</text>
</comment>
<accession>A0AB38H0S9</accession>
<protein>
    <submittedName>
        <fullName evidence="1">Uncharacterized protein</fullName>
    </submittedName>
</protein>
<dbReference type="Proteomes" id="UP000255153">
    <property type="component" value="Unassembled WGS sequence"/>
</dbReference>
<gene>
    <name evidence="1" type="ORF">NCTC8603_03650</name>
</gene>
<evidence type="ECO:0000313" key="1">
    <source>
        <dbReference type="EMBL" id="STK89173.1"/>
    </source>
</evidence>
<proteinExistence type="predicted"/>
<dbReference type="EMBL" id="UGEE01000003">
    <property type="protein sequence ID" value="STK89173.1"/>
    <property type="molecule type" value="Genomic_DNA"/>
</dbReference>
<name>A0AB38H0S9_ECOLX</name>